<dbReference type="PANTHER" id="PTHR42951:SF22">
    <property type="entry name" value="METALLO BETA-LACTAMASE SUPERFAMILY LIPOPROTEIN"/>
    <property type="match status" value="1"/>
</dbReference>
<dbReference type="InterPro" id="IPR036866">
    <property type="entry name" value="RibonucZ/Hydroxyglut_hydro"/>
</dbReference>
<dbReference type="InterPro" id="IPR050855">
    <property type="entry name" value="NDM-1-like"/>
</dbReference>
<dbReference type="EMBL" id="AJYA01000034">
    <property type="protein sequence ID" value="EIM75107.1"/>
    <property type="molecule type" value="Genomic_DNA"/>
</dbReference>
<comment type="caution">
    <text evidence="2">The sequence shown here is derived from an EMBL/GenBank/DDBJ whole genome shotgun (WGS) entry which is preliminary data.</text>
</comment>
<accession>I5BZV5</accession>
<dbReference type="RefSeq" id="WP_009056110.1">
    <property type="nucleotide sequence ID" value="NZ_AJYA01000034.1"/>
</dbReference>
<feature type="domain" description="Metallo-beta-lactamase" evidence="1">
    <location>
        <begin position="17"/>
        <end position="212"/>
    </location>
</feature>
<evidence type="ECO:0000259" key="1">
    <source>
        <dbReference type="SMART" id="SM00849"/>
    </source>
</evidence>
<proteinExistence type="predicted"/>
<organism evidence="2 3">
    <name type="scientific">Nitritalea halalkaliphila LW7</name>
    <dbReference type="NCBI Taxonomy" id="1189621"/>
    <lineage>
        <taxon>Bacteria</taxon>
        <taxon>Pseudomonadati</taxon>
        <taxon>Bacteroidota</taxon>
        <taxon>Cytophagia</taxon>
        <taxon>Cytophagales</taxon>
        <taxon>Cyclobacteriaceae</taxon>
        <taxon>Nitritalea</taxon>
    </lineage>
</organism>
<sequence length="301" mass="33234">MQDIHLLDLKFQEAAEAIASFLVETPEDGLLLIESGPESTHAQLEAAIREKGFDPADVRHVLLTHIHFDHAGAAWKWAARGAKVYVHPVGLPHLASPEKLWNSAAQIYGDDMERLWGSMEPIAEEYLYAVSHEEVLQIGGLTIKALHTPGHAVHHVAYKLGDSIFTGDVAGVKIQAGPVVPPCPPPDIHIPDWKASIALLRQERPARLLLTHYGEIQEVDAHLQALEAILDDWAGWIKPHFDAGTNPAEITPAFMAYTEGQLREKGCSDALIQVYQYANPSWMSVAGLLRFWKLKASGRIL</sequence>
<dbReference type="PANTHER" id="PTHR42951">
    <property type="entry name" value="METALLO-BETA-LACTAMASE DOMAIN-CONTAINING"/>
    <property type="match status" value="1"/>
</dbReference>
<dbReference type="Gene3D" id="3.60.15.10">
    <property type="entry name" value="Ribonuclease Z/Hydroxyacylglutathione hydrolase-like"/>
    <property type="match status" value="1"/>
</dbReference>
<dbReference type="Proteomes" id="UP000005551">
    <property type="component" value="Unassembled WGS sequence"/>
</dbReference>
<keyword evidence="3" id="KW-1185">Reference proteome</keyword>
<evidence type="ECO:0000313" key="3">
    <source>
        <dbReference type="Proteomes" id="UP000005551"/>
    </source>
</evidence>
<dbReference type="STRING" id="1189621.A3SI_14404"/>
<dbReference type="InterPro" id="IPR037482">
    <property type="entry name" value="ST1585_MBL-fold"/>
</dbReference>
<dbReference type="OrthoDB" id="9802248at2"/>
<dbReference type="CDD" id="cd07726">
    <property type="entry name" value="ST1585-like_MBL-fold"/>
    <property type="match status" value="1"/>
</dbReference>
<dbReference type="SMART" id="SM00849">
    <property type="entry name" value="Lactamase_B"/>
    <property type="match status" value="1"/>
</dbReference>
<dbReference type="InterPro" id="IPR001279">
    <property type="entry name" value="Metallo-B-lactamas"/>
</dbReference>
<evidence type="ECO:0000313" key="2">
    <source>
        <dbReference type="EMBL" id="EIM75107.1"/>
    </source>
</evidence>
<gene>
    <name evidence="2" type="ORF">A3SI_14404</name>
</gene>
<protein>
    <submittedName>
        <fullName evidence="2">Beta-lactamase</fullName>
    </submittedName>
</protein>
<reference evidence="2 3" key="1">
    <citation type="submission" date="2012-05" db="EMBL/GenBank/DDBJ databases">
        <title>Genome sequence of Nitritalea halalkaliphila LW7.</title>
        <authorList>
            <person name="Jangir P.K."/>
            <person name="Singh A."/>
            <person name="Shivaji S."/>
            <person name="Sharma R."/>
        </authorList>
    </citation>
    <scope>NUCLEOTIDE SEQUENCE [LARGE SCALE GENOMIC DNA]</scope>
    <source>
        <strain evidence="2 3">LW7</strain>
    </source>
</reference>
<name>I5BZV5_9BACT</name>
<dbReference type="AlphaFoldDB" id="I5BZV5"/>
<dbReference type="Pfam" id="PF00753">
    <property type="entry name" value="Lactamase_B"/>
    <property type="match status" value="1"/>
</dbReference>
<dbReference type="SUPFAM" id="SSF56281">
    <property type="entry name" value="Metallo-hydrolase/oxidoreductase"/>
    <property type="match status" value="1"/>
</dbReference>
<dbReference type="PATRIC" id="fig|1189621.3.peg.3001"/>